<dbReference type="PANTHER" id="PTHR21164">
    <property type="entry name" value="CHORISMATE MUTASE"/>
    <property type="match status" value="1"/>
</dbReference>
<organism evidence="3 4">
    <name type="scientific">Defluviitalea saccharophila</name>
    <dbReference type="NCBI Taxonomy" id="879970"/>
    <lineage>
        <taxon>Bacteria</taxon>
        <taxon>Bacillati</taxon>
        <taxon>Bacillota</taxon>
        <taxon>Clostridia</taxon>
        <taxon>Lachnospirales</taxon>
        <taxon>Defluviitaleaceae</taxon>
        <taxon>Defluviitalea</taxon>
    </lineage>
</organism>
<sequence>MSIGVIRGAITIEKNTEEDILQNTTILLQEIISRNNIKIEDIISIIFTATDDIDAAYPAVAARNLNITHAGLMCFQEMNVKNSLRMCIRVMVQIKTDKTQDQMQHVYLKKAAVLRPDLIK</sequence>
<name>A0ABZ2Y926_9FIRM</name>
<reference evidence="3 4" key="1">
    <citation type="submission" date="2023-03" db="EMBL/GenBank/DDBJ databases">
        <title>Novel Species.</title>
        <authorList>
            <person name="Ma S."/>
        </authorList>
    </citation>
    <scope>NUCLEOTIDE SEQUENCE [LARGE SCALE GENOMIC DNA]</scope>
    <source>
        <strain evidence="3 4">LIND6LT2</strain>
    </source>
</reference>
<dbReference type="Pfam" id="PF07736">
    <property type="entry name" value="CM_1"/>
    <property type="match status" value="1"/>
</dbReference>
<gene>
    <name evidence="3" type="primary">aroH</name>
    <name evidence="3" type="ORF">QBE51_03100</name>
</gene>
<accession>A0ABZ2Y926</accession>
<protein>
    <recommendedName>
        <fullName evidence="1 2">chorismate mutase</fullName>
        <ecNumber evidence="1 2">5.4.99.5</ecNumber>
    </recommendedName>
</protein>
<evidence type="ECO:0000313" key="3">
    <source>
        <dbReference type="EMBL" id="WZL70531.1"/>
    </source>
</evidence>
<dbReference type="GO" id="GO:0004106">
    <property type="term" value="F:chorismate mutase activity"/>
    <property type="evidence" value="ECO:0007669"/>
    <property type="project" value="UniProtKB-EC"/>
</dbReference>
<evidence type="ECO:0000256" key="2">
    <source>
        <dbReference type="PROSITE-ProRule" id="PRU00514"/>
    </source>
</evidence>
<dbReference type="InterPro" id="IPR008243">
    <property type="entry name" value="Chorismate_mutase_AroH"/>
</dbReference>
<proteinExistence type="predicted"/>
<keyword evidence="2 3" id="KW-0413">Isomerase</keyword>
<comment type="catalytic activity">
    <reaction evidence="2">
        <text>chorismate = prephenate</text>
        <dbReference type="Rhea" id="RHEA:13897"/>
        <dbReference type="ChEBI" id="CHEBI:29748"/>
        <dbReference type="ChEBI" id="CHEBI:29934"/>
        <dbReference type="EC" id="5.4.99.5"/>
    </reaction>
</comment>
<keyword evidence="2" id="KW-0028">Amino-acid biosynthesis</keyword>
<keyword evidence="2" id="KW-0057">Aromatic amino acid biosynthesis</keyword>
<keyword evidence="4" id="KW-1185">Reference proteome</keyword>
<dbReference type="CDD" id="cd02185">
    <property type="entry name" value="AroH"/>
    <property type="match status" value="1"/>
</dbReference>
<dbReference type="Gene3D" id="3.30.1330.40">
    <property type="entry name" value="RutC-like"/>
    <property type="match status" value="1"/>
</dbReference>
<dbReference type="PANTHER" id="PTHR21164:SF0">
    <property type="entry name" value="CHORISMATE MUTASE AROH"/>
    <property type="match status" value="1"/>
</dbReference>
<dbReference type="RefSeq" id="WP_341877497.1">
    <property type="nucleotide sequence ID" value="NZ_CP121687.1"/>
</dbReference>
<dbReference type="PIRSF" id="PIRSF005965">
    <property type="entry name" value="Chor_mut_AroH"/>
    <property type="match status" value="1"/>
</dbReference>
<dbReference type="PROSITE" id="PS51167">
    <property type="entry name" value="CHORISMATE_MUT_1"/>
    <property type="match status" value="1"/>
</dbReference>
<evidence type="ECO:0000256" key="1">
    <source>
        <dbReference type="NCBIfam" id="TIGR01796"/>
    </source>
</evidence>
<dbReference type="NCBIfam" id="TIGR01796">
    <property type="entry name" value="CM_mono_aroH"/>
    <property type="match status" value="1"/>
</dbReference>
<dbReference type="InterPro" id="IPR035959">
    <property type="entry name" value="RutC-like_sf"/>
</dbReference>
<dbReference type="EMBL" id="CP121687">
    <property type="protein sequence ID" value="WZL70531.1"/>
    <property type="molecule type" value="Genomic_DNA"/>
</dbReference>
<dbReference type="Proteomes" id="UP001486565">
    <property type="component" value="Chromosome"/>
</dbReference>
<evidence type="ECO:0000313" key="4">
    <source>
        <dbReference type="Proteomes" id="UP001486565"/>
    </source>
</evidence>
<dbReference type="SUPFAM" id="SSF55298">
    <property type="entry name" value="YjgF-like"/>
    <property type="match status" value="1"/>
</dbReference>
<dbReference type="EC" id="5.4.99.5" evidence="1 2"/>